<dbReference type="Proteomes" id="UP000182737">
    <property type="component" value="Unassembled WGS sequence"/>
</dbReference>
<comment type="similarity">
    <text evidence="1">Belongs to the GSP E family.</text>
</comment>
<evidence type="ECO:0000256" key="3">
    <source>
        <dbReference type="ARBA" id="ARBA00022840"/>
    </source>
</evidence>
<dbReference type="PANTHER" id="PTHR30258">
    <property type="entry name" value="TYPE II SECRETION SYSTEM PROTEIN GSPE-RELATED"/>
    <property type="match status" value="1"/>
</dbReference>
<sequence length="475" mass="52945">MEKKYEFTLTPAYCLYNGAAVLEQNGASIKFIVENKKDVVLCGRLTRAFENHVANIRRLKDCPEPFQRLIEIAFVNGSRSQLRKCVASLYMVHENLKDAATNHKKDMTENQREAAAVLLLDSILNEARLRKATDIHIEKNCVRLRVNGRLEKLLELQREKCFELIQRIKVLAGMNVIENRRPQDGQFVYGNTNPFFLRVSTMAVVGPASSTGSEKYFGDESVVMRLLDTSRIPLALGELGFNQLQYEKLCSDDGLINLANGLVLVCGPTGAGKSTTVAALLVELEKRNSGTLKIISLEDPPEYVIPGVTQIKVDEKNSFSDALNHIFRQDPDVIMIGEIRDEESAAVALRASLTGHLVFATLHCGSAAESVLRLENLGVERKLLSQFLRGVLCQQLNNVGGKMCLIADLAIPKNQFSEKSGAAQSADELENLMEHYTNYGEALNESVMALQKKRNPVIPLYKTRRDDERIHKGVV</sequence>
<evidence type="ECO:0000256" key="2">
    <source>
        <dbReference type="ARBA" id="ARBA00022741"/>
    </source>
</evidence>
<dbReference type="EMBL" id="FORI01000012">
    <property type="protein sequence ID" value="SFJ04657.1"/>
    <property type="molecule type" value="Genomic_DNA"/>
</dbReference>
<dbReference type="InterPro" id="IPR027417">
    <property type="entry name" value="P-loop_NTPase"/>
</dbReference>
<evidence type="ECO:0000313" key="6">
    <source>
        <dbReference type="Proteomes" id="UP000182737"/>
    </source>
</evidence>
<dbReference type="CDD" id="cd01129">
    <property type="entry name" value="PulE-GspE-like"/>
    <property type="match status" value="1"/>
</dbReference>
<keyword evidence="6" id="KW-1185">Reference proteome</keyword>
<gene>
    <name evidence="5" type="ORF">SAMN04487775_11253</name>
</gene>
<keyword evidence="3" id="KW-0067">ATP-binding</keyword>
<evidence type="ECO:0000313" key="5">
    <source>
        <dbReference type="EMBL" id="SFJ04657.1"/>
    </source>
</evidence>
<dbReference type="Gene3D" id="3.30.450.90">
    <property type="match status" value="1"/>
</dbReference>
<dbReference type="AlphaFoldDB" id="A0A1I3N628"/>
<name>A0A1I3N628_9SPIR</name>
<dbReference type="RefSeq" id="WP_074933487.1">
    <property type="nucleotide sequence ID" value="NZ_FORI01000012.1"/>
</dbReference>
<dbReference type="Gene3D" id="3.40.50.300">
    <property type="entry name" value="P-loop containing nucleotide triphosphate hydrolases"/>
    <property type="match status" value="1"/>
</dbReference>
<proteinExistence type="inferred from homology"/>
<reference evidence="6" key="1">
    <citation type="submission" date="2016-10" db="EMBL/GenBank/DDBJ databases">
        <authorList>
            <person name="Varghese N."/>
            <person name="Submissions S."/>
        </authorList>
    </citation>
    <scope>NUCLEOTIDE SEQUENCE [LARGE SCALE GENOMIC DNA]</scope>
    <source>
        <strain evidence="6">XBD1002</strain>
    </source>
</reference>
<dbReference type="GO" id="GO:0016887">
    <property type="term" value="F:ATP hydrolysis activity"/>
    <property type="evidence" value="ECO:0007669"/>
    <property type="project" value="TreeGrafter"/>
</dbReference>
<dbReference type="SMART" id="SM00382">
    <property type="entry name" value="AAA"/>
    <property type="match status" value="1"/>
</dbReference>
<evidence type="ECO:0000256" key="1">
    <source>
        <dbReference type="ARBA" id="ARBA00006611"/>
    </source>
</evidence>
<keyword evidence="2" id="KW-0547">Nucleotide-binding</keyword>
<accession>A0A1I3N628</accession>
<dbReference type="SUPFAM" id="SSF52540">
    <property type="entry name" value="P-loop containing nucleoside triphosphate hydrolases"/>
    <property type="match status" value="1"/>
</dbReference>
<dbReference type="GO" id="GO:0005524">
    <property type="term" value="F:ATP binding"/>
    <property type="evidence" value="ECO:0007669"/>
    <property type="project" value="UniProtKB-KW"/>
</dbReference>
<dbReference type="InterPro" id="IPR001482">
    <property type="entry name" value="T2SS/T4SS_dom"/>
</dbReference>
<organism evidence="5 6">
    <name type="scientific">Treponema bryantii</name>
    <dbReference type="NCBI Taxonomy" id="163"/>
    <lineage>
        <taxon>Bacteria</taxon>
        <taxon>Pseudomonadati</taxon>
        <taxon>Spirochaetota</taxon>
        <taxon>Spirochaetia</taxon>
        <taxon>Spirochaetales</taxon>
        <taxon>Treponemataceae</taxon>
        <taxon>Treponema</taxon>
    </lineage>
</organism>
<dbReference type="GO" id="GO:0005886">
    <property type="term" value="C:plasma membrane"/>
    <property type="evidence" value="ECO:0007669"/>
    <property type="project" value="TreeGrafter"/>
</dbReference>
<feature type="domain" description="AAA+ ATPase" evidence="4">
    <location>
        <begin position="259"/>
        <end position="383"/>
    </location>
</feature>
<dbReference type="PANTHER" id="PTHR30258:SF2">
    <property type="entry name" value="COMG OPERON PROTEIN 1"/>
    <property type="match status" value="1"/>
</dbReference>
<dbReference type="InterPro" id="IPR003593">
    <property type="entry name" value="AAA+_ATPase"/>
</dbReference>
<protein>
    <submittedName>
        <fullName evidence="5">Type II secretory pathway ATPase GspE/PulE or T4P pilus assembly pathway ATPase PilB</fullName>
    </submittedName>
</protein>
<dbReference type="Pfam" id="PF00437">
    <property type="entry name" value="T2SSE"/>
    <property type="match status" value="1"/>
</dbReference>
<evidence type="ECO:0000259" key="4">
    <source>
        <dbReference type="SMART" id="SM00382"/>
    </source>
</evidence>